<dbReference type="EMBL" id="KV921938">
    <property type="protein sequence ID" value="ORE05708.1"/>
    <property type="molecule type" value="Genomic_DNA"/>
</dbReference>
<protein>
    <recommendedName>
        <fullName evidence="2">Tc1-like transposase DDE domain-containing protein</fullName>
    </recommendedName>
</protein>
<dbReference type="InterPro" id="IPR036397">
    <property type="entry name" value="RNaseH_sf"/>
</dbReference>
<name>A0A1X0R193_RHIZD</name>
<dbReference type="OrthoDB" id="2201966at2759"/>
<dbReference type="Proteomes" id="UP000242414">
    <property type="component" value="Unassembled WGS sequence"/>
</dbReference>
<dbReference type="GO" id="GO:0003676">
    <property type="term" value="F:nucleic acid binding"/>
    <property type="evidence" value="ECO:0007669"/>
    <property type="project" value="InterPro"/>
</dbReference>
<evidence type="ECO:0008006" key="2">
    <source>
        <dbReference type="Google" id="ProtNLM"/>
    </source>
</evidence>
<reference evidence="1" key="1">
    <citation type="journal article" date="2016" name="Proc. Natl. Acad. Sci. U.S.A.">
        <title>Lipid metabolic changes in an early divergent fungus govern the establishment of a mutualistic symbiosis with endobacteria.</title>
        <authorList>
            <person name="Lastovetsky O.A."/>
            <person name="Gaspar M.L."/>
            <person name="Mondo S.J."/>
            <person name="LaButti K.M."/>
            <person name="Sandor L."/>
            <person name="Grigoriev I.V."/>
            <person name="Henry S.A."/>
            <person name="Pawlowska T.E."/>
        </authorList>
    </citation>
    <scope>NUCLEOTIDE SEQUENCE [LARGE SCALE GENOMIC DNA]</scope>
    <source>
        <strain evidence="1">ATCC 52814</strain>
    </source>
</reference>
<gene>
    <name evidence="1" type="ORF">BCV72DRAFT_292852</name>
</gene>
<dbReference type="Gene3D" id="3.30.420.10">
    <property type="entry name" value="Ribonuclease H-like superfamily/Ribonuclease H"/>
    <property type="match status" value="1"/>
</dbReference>
<proteinExistence type="predicted"/>
<feature type="non-terminal residue" evidence="1">
    <location>
        <position position="1"/>
    </location>
</feature>
<organism evidence="1">
    <name type="scientific">Rhizopus microsporus var. microsporus</name>
    <dbReference type="NCBI Taxonomy" id="86635"/>
    <lineage>
        <taxon>Eukaryota</taxon>
        <taxon>Fungi</taxon>
        <taxon>Fungi incertae sedis</taxon>
        <taxon>Mucoromycota</taxon>
        <taxon>Mucoromycotina</taxon>
        <taxon>Mucoromycetes</taxon>
        <taxon>Mucorales</taxon>
        <taxon>Mucorineae</taxon>
        <taxon>Rhizopodaceae</taxon>
        <taxon>Rhizopus</taxon>
    </lineage>
</organism>
<sequence>LPSYSPFLNLIEEFWSKLKSVVNKDPASVRKKNTKLSEHITKASKHISKENCQAWIEHSLTFWDRCTACEKYL</sequence>
<accession>A0A1X0R193</accession>
<dbReference type="AlphaFoldDB" id="A0A1X0R193"/>
<dbReference type="VEuPathDB" id="FungiDB:BCV72DRAFT_292852"/>
<evidence type="ECO:0000313" key="1">
    <source>
        <dbReference type="EMBL" id="ORE05708.1"/>
    </source>
</evidence>